<proteinExistence type="predicted"/>
<name>A0A0G0C0D5_9BACT</name>
<evidence type="ECO:0000313" key="1">
    <source>
        <dbReference type="EMBL" id="KKP44600.1"/>
    </source>
</evidence>
<dbReference type="AlphaFoldDB" id="A0A0G0C0D5"/>
<dbReference type="EMBL" id="LBOW01000007">
    <property type="protein sequence ID" value="KKP44600.1"/>
    <property type="molecule type" value="Genomic_DNA"/>
</dbReference>
<reference evidence="1 2" key="1">
    <citation type="journal article" date="2015" name="Nature">
        <title>rRNA introns, odd ribosomes, and small enigmatic genomes across a large radiation of phyla.</title>
        <authorList>
            <person name="Brown C.T."/>
            <person name="Hug L.A."/>
            <person name="Thomas B.C."/>
            <person name="Sharon I."/>
            <person name="Castelle C.J."/>
            <person name="Singh A."/>
            <person name="Wilkins M.J."/>
            <person name="Williams K.H."/>
            <person name="Banfield J.F."/>
        </authorList>
    </citation>
    <scope>NUCLEOTIDE SEQUENCE [LARGE SCALE GENOMIC DNA]</scope>
</reference>
<organism evidence="1 2">
    <name type="scientific">Candidatus Woesebacteria bacterium GW2011_GWB1_33_22</name>
    <dbReference type="NCBI Taxonomy" id="1618566"/>
    <lineage>
        <taxon>Bacteria</taxon>
        <taxon>Candidatus Woeseibacteriota</taxon>
    </lineage>
</organism>
<gene>
    <name evidence="1" type="ORF">UR35_C0007G0016</name>
</gene>
<sequence length="813" mass="85620">MADTILSGRWVVYYGAENRQKRIWRDTVVTPTVTDTVNALYSALQNQFDELTQMDDGVPMSAQTPTEYTIGIIDAGDKDPWFIDRTSVEYLSGGALKTASWDRVTGTNTGILKIVCNNTDIVSGDIGLDITIAGNTGTLLDVKGTGAGSILWVRPDDNSATNDFDDAGTLTCNAHTATWTSTASAGESLWANIYTLGTIESNTHLYISQNGANLTAYKDTTDWWGDGHIDILVNVKELGVETDEGYIGVFARQYSKTYSYYTVDLTNGGRNPIPLQTGNDLDNQTGYWTFTGTSGTGTFVVGEVISKSGTFKKGVITSVTGSPGTTPTIVYYLIGDPITNFSNGDTSVTGATSGATVTAGTPAAAGPSALGTAPVIVHGGLADGGTNDIDENGTPENYSITVDCNQNSLANVYQHSKYITRRGETATTNTDDLQGQFYIGSDYRLRYSGSITGTFSEGNTCTQTTSGAKGTIVEVNTTDKIVILRNSRGTFDTTNIVTDDTASGTFTPNSEASAVTPIAAAPFGTFAGGKFFCAPGVVLSDYLTADANNFQLVDDNGTVRLAPTKATITVSNTRAGDKVAVFRLTGSGADINKAEYNATVQSQATTTVVLGVPITTDSPGKSAGGVIRLVDTSATKEYRLRFSSWTNTPNGTFNLAYTNVASADSGTTTTNITETGIGTASFVGDLVLNVTQSNAVSYVTAIVDANNVTISPAITGQTTADNIKFNALPVATTTSPQDTWYVPFIDSYETTGSSGTPGSESVTITHSTTDSDIFIRVRARQAGNILPFEQDSSVVGANPTNVSVVRTTDTIFV</sequence>
<protein>
    <submittedName>
        <fullName evidence="1">Uncharacterized protein</fullName>
    </submittedName>
</protein>
<evidence type="ECO:0000313" key="2">
    <source>
        <dbReference type="Proteomes" id="UP000034778"/>
    </source>
</evidence>
<dbReference type="STRING" id="1618566.UR35_C0007G0016"/>
<comment type="caution">
    <text evidence="1">The sequence shown here is derived from an EMBL/GenBank/DDBJ whole genome shotgun (WGS) entry which is preliminary data.</text>
</comment>
<dbReference type="Proteomes" id="UP000034778">
    <property type="component" value="Unassembled WGS sequence"/>
</dbReference>
<accession>A0A0G0C0D5</accession>